<evidence type="ECO:0000313" key="1">
    <source>
        <dbReference type="EMBL" id="KAJ6985182.1"/>
    </source>
</evidence>
<dbReference type="AlphaFoldDB" id="A0AAD6MH22"/>
<reference evidence="1" key="1">
    <citation type="journal article" date="2023" name="Mol. Ecol. Resour.">
        <title>Chromosome-level genome assembly of a triploid poplar Populus alba 'Berolinensis'.</title>
        <authorList>
            <person name="Chen S."/>
            <person name="Yu Y."/>
            <person name="Wang X."/>
            <person name="Wang S."/>
            <person name="Zhang T."/>
            <person name="Zhou Y."/>
            <person name="He R."/>
            <person name="Meng N."/>
            <person name="Wang Y."/>
            <person name="Liu W."/>
            <person name="Liu Z."/>
            <person name="Liu J."/>
            <person name="Guo Q."/>
            <person name="Huang H."/>
            <person name="Sederoff R.R."/>
            <person name="Wang G."/>
            <person name="Qu G."/>
            <person name="Chen S."/>
        </authorList>
    </citation>
    <scope>NUCLEOTIDE SEQUENCE</scope>
    <source>
        <strain evidence="1">SC-2020</strain>
    </source>
</reference>
<gene>
    <name evidence="1" type="ORF">NC653_023225</name>
</gene>
<dbReference type="Proteomes" id="UP001164929">
    <property type="component" value="Chromosome 9"/>
</dbReference>
<comment type="caution">
    <text evidence="1">The sequence shown here is derived from an EMBL/GenBank/DDBJ whole genome shotgun (WGS) entry which is preliminary data.</text>
</comment>
<name>A0AAD6MH22_9ROSI</name>
<dbReference type="EMBL" id="JAQIZT010000009">
    <property type="protein sequence ID" value="KAJ6985182.1"/>
    <property type="molecule type" value="Genomic_DNA"/>
</dbReference>
<organism evidence="1 2">
    <name type="scientific">Populus alba x Populus x berolinensis</name>
    <dbReference type="NCBI Taxonomy" id="444605"/>
    <lineage>
        <taxon>Eukaryota</taxon>
        <taxon>Viridiplantae</taxon>
        <taxon>Streptophyta</taxon>
        <taxon>Embryophyta</taxon>
        <taxon>Tracheophyta</taxon>
        <taxon>Spermatophyta</taxon>
        <taxon>Magnoliopsida</taxon>
        <taxon>eudicotyledons</taxon>
        <taxon>Gunneridae</taxon>
        <taxon>Pentapetalae</taxon>
        <taxon>rosids</taxon>
        <taxon>fabids</taxon>
        <taxon>Malpighiales</taxon>
        <taxon>Salicaceae</taxon>
        <taxon>Saliceae</taxon>
        <taxon>Populus</taxon>
    </lineage>
</organism>
<sequence length="63" mass="7377">MIHMGGYWNHHESPACLASCLLDLRCSRGDDLLQYQATPKGMLNIIRPGLLRWVWHFTMHRDL</sequence>
<protein>
    <submittedName>
        <fullName evidence="1">Uncharacterized protein</fullName>
    </submittedName>
</protein>
<keyword evidence="2" id="KW-1185">Reference proteome</keyword>
<evidence type="ECO:0000313" key="2">
    <source>
        <dbReference type="Proteomes" id="UP001164929"/>
    </source>
</evidence>
<accession>A0AAD6MH22</accession>
<proteinExistence type="predicted"/>